<reference evidence="6 7" key="1">
    <citation type="submission" date="2016-10" db="EMBL/GenBank/DDBJ databases">
        <authorList>
            <person name="de Groot N.N."/>
        </authorList>
    </citation>
    <scope>NUCLEOTIDE SEQUENCE [LARGE SCALE GENOMIC DNA]</scope>
    <source>
        <strain evidence="6 7">DSM 15827</strain>
    </source>
</reference>
<evidence type="ECO:0000313" key="7">
    <source>
        <dbReference type="Proteomes" id="UP000198556"/>
    </source>
</evidence>
<feature type="transmembrane region" description="Helical" evidence="5">
    <location>
        <begin position="20"/>
        <end position="47"/>
    </location>
</feature>
<keyword evidence="7" id="KW-1185">Reference proteome</keyword>
<keyword evidence="2 5" id="KW-0812">Transmembrane</keyword>
<sequence>MKNQVFPKHQSSFGEIDANVLALLVYLVPAVLSFLPNVGLLFTWFIPLMVYLFEKNSKFVKFHAAQSFVLNIVGTCINILVTIIGILVLTGGILSNEAADIIGGASIMMMINFAVNILVFIYAIFAMSGAYKNTQYQIPIIGKIAVKFSGIDE</sequence>
<keyword evidence="3 5" id="KW-1133">Transmembrane helix</keyword>
<protein>
    <submittedName>
        <fullName evidence="6">Uncharacterized membrane protein</fullName>
    </submittedName>
</protein>
<feature type="transmembrane region" description="Helical" evidence="5">
    <location>
        <begin position="101"/>
        <end position="125"/>
    </location>
</feature>
<evidence type="ECO:0000256" key="1">
    <source>
        <dbReference type="ARBA" id="ARBA00004141"/>
    </source>
</evidence>
<keyword evidence="4 5" id="KW-0472">Membrane</keyword>
<dbReference type="EMBL" id="FOGF01000042">
    <property type="protein sequence ID" value="SER37119.1"/>
    <property type="molecule type" value="Genomic_DNA"/>
</dbReference>
<evidence type="ECO:0000256" key="2">
    <source>
        <dbReference type="ARBA" id="ARBA00022692"/>
    </source>
</evidence>
<name>A0A1H9NNA3_9LACT</name>
<organism evidence="6 7">
    <name type="scientific">Granulicatella balaenopterae</name>
    <dbReference type="NCBI Taxonomy" id="137733"/>
    <lineage>
        <taxon>Bacteria</taxon>
        <taxon>Bacillati</taxon>
        <taxon>Bacillota</taxon>
        <taxon>Bacilli</taxon>
        <taxon>Lactobacillales</taxon>
        <taxon>Carnobacteriaceae</taxon>
        <taxon>Granulicatella</taxon>
    </lineage>
</organism>
<evidence type="ECO:0000256" key="5">
    <source>
        <dbReference type="SAM" id="Phobius"/>
    </source>
</evidence>
<dbReference type="STRING" id="137733.SAMN05421767_1423"/>
<dbReference type="GO" id="GO:0016020">
    <property type="term" value="C:membrane"/>
    <property type="evidence" value="ECO:0007669"/>
    <property type="project" value="UniProtKB-SubCell"/>
</dbReference>
<comment type="subcellular location">
    <subcellularLocation>
        <location evidence="1">Membrane</location>
        <topology evidence="1">Multi-pass membrane protein</topology>
    </subcellularLocation>
</comment>
<dbReference type="AlphaFoldDB" id="A0A1H9NNA3"/>
<proteinExistence type="predicted"/>
<dbReference type="PANTHER" id="PTHR36460">
    <property type="entry name" value="UPF0132 DOMAIN PROTEIN (AFU_ORTHOLOGUE AFUA_3G10255)"/>
    <property type="match status" value="1"/>
</dbReference>
<dbReference type="Proteomes" id="UP000198556">
    <property type="component" value="Unassembled WGS sequence"/>
</dbReference>
<evidence type="ECO:0000256" key="4">
    <source>
        <dbReference type="ARBA" id="ARBA00023136"/>
    </source>
</evidence>
<evidence type="ECO:0000256" key="3">
    <source>
        <dbReference type="ARBA" id="ARBA00022989"/>
    </source>
</evidence>
<dbReference type="Pfam" id="PF09685">
    <property type="entry name" value="MamF_MmsF"/>
    <property type="match status" value="1"/>
</dbReference>
<gene>
    <name evidence="6" type="ORF">SAMN05421767_1423</name>
</gene>
<evidence type="ECO:0000313" key="6">
    <source>
        <dbReference type="EMBL" id="SER37119.1"/>
    </source>
</evidence>
<accession>A0A1H9NNA3</accession>
<dbReference type="InterPro" id="IPR019109">
    <property type="entry name" value="MamF_MmsF"/>
</dbReference>
<dbReference type="PANTHER" id="PTHR36460:SF1">
    <property type="entry name" value="UPF0132 DOMAIN PROTEIN (AFU_ORTHOLOGUE AFUA_3G10255)"/>
    <property type="match status" value="1"/>
</dbReference>
<feature type="transmembrane region" description="Helical" evidence="5">
    <location>
        <begin position="68"/>
        <end position="89"/>
    </location>
</feature>
<dbReference type="OrthoDB" id="2657448at2"/>
<dbReference type="RefSeq" id="WP_089747624.1">
    <property type="nucleotide sequence ID" value="NZ_FOGF01000042.1"/>
</dbReference>